<dbReference type="EMBL" id="JAJEQR010000081">
    <property type="protein sequence ID" value="MCC2232626.1"/>
    <property type="molecule type" value="Genomic_DNA"/>
</dbReference>
<dbReference type="AlphaFoldDB" id="A0AAE3ECM0"/>
<dbReference type="RefSeq" id="WP_308455023.1">
    <property type="nucleotide sequence ID" value="NZ_JAJEQR010000081.1"/>
</dbReference>
<dbReference type="Proteomes" id="UP001198182">
    <property type="component" value="Unassembled WGS sequence"/>
</dbReference>
<proteinExistence type="predicted"/>
<evidence type="ECO:0000313" key="1">
    <source>
        <dbReference type="EMBL" id="MCC2232626.1"/>
    </source>
</evidence>
<comment type="caution">
    <text evidence="1">The sequence shown here is derived from an EMBL/GenBank/DDBJ whole genome shotgun (WGS) entry which is preliminary data.</text>
</comment>
<protein>
    <submittedName>
        <fullName evidence="1">Uncharacterized protein</fullName>
    </submittedName>
</protein>
<organism evidence="1 2">
    <name type="scientific">Hominifimenecus microfluidus</name>
    <dbReference type="NCBI Taxonomy" id="2885348"/>
    <lineage>
        <taxon>Bacteria</taxon>
        <taxon>Bacillati</taxon>
        <taxon>Bacillota</taxon>
        <taxon>Clostridia</taxon>
        <taxon>Lachnospirales</taxon>
        <taxon>Lachnospiraceae</taxon>
        <taxon>Hominifimenecus</taxon>
    </lineage>
</organism>
<name>A0AAE3ECM0_9FIRM</name>
<keyword evidence="2" id="KW-1185">Reference proteome</keyword>
<accession>A0AAE3ECM0</accession>
<reference evidence="1" key="1">
    <citation type="submission" date="2021-10" db="EMBL/GenBank/DDBJ databases">
        <title>Anaerobic single-cell dispensing facilitates the cultivation of human gut bacteria.</title>
        <authorList>
            <person name="Afrizal A."/>
        </authorList>
    </citation>
    <scope>NUCLEOTIDE SEQUENCE</scope>
    <source>
        <strain evidence="1">CLA-AA-H215</strain>
    </source>
</reference>
<sequence length="58" mass="6503">MKKKKSISAIVRYTDAFVFPSGVYGNIEVMRGKSLEEIRERAEQTAKENNVKVAAIAE</sequence>
<gene>
    <name evidence="1" type="ORF">LKD81_16790</name>
</gene>
<evidence type="ECO:0000313" key="2">
    <source>
        <dbReference type="Proteomes" id="UP001198182"/>
    </source>
</evidence>